<dbReference type="SMART" id="SM01152">
    <property type="entry name" value="DUF167"/>
    <property type="match status" value="1"/>
</dbReference>
<name>A0A6M0JX82_9GAMM</name>
<dbReference type="AlphaFoldDB" id="A0A6M0JX82"/>
<gene>
    <name evidence="3" type="ORF">G3446_06650</name>
</gene>
<dbReference type="HAMAP" id="MF_00634">
    <property type="entry name" value="UPF0235"/>
    <property type="match status" value="1"/>
</dbReference>
<accession>A0A6M0JX82</accession>
<comment type="caution">
    <text evidence="3">The sequence shown here is derived from an EMBL/GenBank/DDBJ whole genome shotgun (WGS) entry which is preliminary data.</text>
</comment>
<dbReference type="SUPFAM" id="SSF69786">
    <property type="entry name" value="YggU-like"/>
    <property type="match status" value="1"/>
</dbReference>
<dbReference type="NCBIfam" id="TIGR00251">
    <property type="entry name" value="DUF167 family protein"/>
    <property type="match status" value="1"/>
</dbReference>
<reference evidence="3 4" key="1">
    <citation type="submission" date="2020-02" db="EMBL/GenBank/DDBJ databases">
        <title>Genome sequences of Thiorhodococcus mannitoliphagus and Thiorhodococcus minor, purple sulfur photosynthetic bacteria in the gammaproteobacterial family, Chromatiaceae.</title>
        <authorList>
            <person name="Aviles F.A."/>
            <person name="Meyer T.E."/>
            <person name="Kyndt J.A."/>
        </authorList>
    </citation>
    <scope>NUCLEOTIDE SEQUENCE [LARGE SCALE GENOMIC DNA]</scope>
    <source>
        <strain evidence="3 4">DSM 11518</strain>
    </source>
</reference>
<comment type="similarity">
    <text evidence="1 2">Belongs to the UPF0235 family.</text>
</comment>
<sequence length="96" mass="10938">MSWYRWKDDDLELSLRVQPRAPKDAWQGPDPSGGHYRVRIKAPPVDGKGNEALQRFVAKSFGVAPSKVEILGGEHARYKRLRIQAPKAFPIEVDRE</sequence>
<keyword evidence="4" id="KW-1185">Reference proteome</keyword>
<dbReference type="InterPro" id="IPR036591">
    <property type="entry name" value="YggU-like_sf"/>
</dbReference>
<dbReference type="RefSeq" id="WP_164451928.1">
    <property type="nucleotide sequence ID" value="NZ_JAAIJQ010000014.1"/>
</dbReference>
<evidence type="ECO:0000313" key="4">
    <source>
        <dbReference type="Proteomes" id="UP000483379"/>
    </source>
</evidence>
<evidence type="ECO:0000313" key="3">
    <source>
        <dbReference type="EMBL" id="NEV61571.1"/>
    </source>
</evidence>
<dbReference type="InterPro" id="IPR003746">
    <property type="entry name" value="DUF167"/>
</dbReference>
<evidence type="ECO:0000256" key="2">
    <source>
        <dbReference type="HAMAP-Rule" id="MF_00634"/>
    </source>
</evidence>
<evidence type="ECO:0000256" key="1">
    <source>
        <dbReference type="ARBA" id="ARBA00010364"/>
    </source>
</evidence>
<dbReference type="Gene3D" id="3.30.1200.10">
    <property type="entry name" value="YggU-like"/>
    <property type="match status" value="1"/>
</dbReference>
<dbReference type="EMBL" id="JAAIJQ010000014">
    <property type="protein sequence ID" value="NEV61571.1"/>
    <property type="molecule type" value="Genomic_DNA"/>
</dbReference>
<protein>
    <recommendedName>
        <fullName evidence="2">UPF0235 protein G3446_06650</fullName>
    </recommendedName>
</protein>
<dbReference type="Proteomes" id="UP000483379">
    <property type="component" value="Unassembled WGS sequence"/>
</dbReference>
<organism evidence="3 4">
    <name type="scientific">Thiorhodococcus minor</name>
    <dbReference type="NCBI Taxonomy" id="57489"/>
    <lineage>
        <taxon>Bacteria</taxon>
        <taxon>Pseudomonadati</taxon>
        <taxon>Pseudomonadota</taxon>
        <taxon>Gammaproteobacteria</taxon>
        <taxon>Chromatiales</taxon>
        <taxon>Chromatiaceae</taxon>
        <taxon>Thiorhodococcus</taxon>
    </lineage>
</organism>
<proteinExistence type="inferred from homology"/>
<dbReference type="Pfam" id="PF02594">
    <property type="entry name" value="DUF167"/>
    <property type="match status" value="1"/>
</dbReference>